<dbReference type="GO" id="GO:0016407">
    <property type="term" value="F:acetyltransferase activity"/>
    <property type="evidence" value="ECO:0007669"/>
    <property type="project" value="InterPro"/>
</dbReference>
<dbReference type="Pfam" id="PF00797">
    <property type="entry name" value="Acetyltransf_2"/>
    <property type="match status" value="1"/>
</dbReference>
<sequence>MKGVERVSNQLEGSRVLVLGRMPEVLETVTRELAELGVAVQGTTEAESATERFDAAQFDLIAFGRGLVGPLSERLRQGFAQQNPSVRFLDTFAPQAVGQIVTALEGKDRRSLVDLDAYCARIGYHGERAPTLETLRALQELHPAAIVFENLDVLMRRGIDISPAAVDAKLIARRRGGYCFEHNSLFKRVLTAMGFEVEGLVARVHWMAPAGSSPRPRTHMALRVTVDGQPWLADVGFGGCVPTAPLAMDTTAAQPTRHETYRVIPFGDGLLVQAQLGEEWNSLYELSLEPQLDVDYELPNWYTATHPSSHFLTNLSVARTTPEARYTLSDGRLTVRTPEGDVEKRSLAANELEQVLRETFGLPVEPAWWPVIERAASVT</sequence>
<organism evidence="3 4">
    <name type="scientific">Litchfieldella anticariensis (strain DSM 16096 / CECT 5854 / CIP 108499 / LMG 22089 / FP35)</name>
    <name type="common">Halomonas anticariensis</name>
    <dbReference type="NCBI Taxonomy" id="1121939"/>
    <lineage>
        <taxon>Bacteria</taxon>
        <taxon>Pseudomonadati</taxon>
        <taxon>Pseudomonadota</taxon>
        <taxon>Gammaproteobacteria</taxon>
        <taxon>Oceanospirillales</taxon>
        <taxon>Halomonadaceae</taxon>
        <taxon>Litchfieldella</taxon>
    </lineage>
</organism>
<gene>
    <name evidence="3" type="ORF">L861_22360</name>
</gene>
<dbReference type="AlphaFoldDB" id="S2KMA8"/>
<dbReference type="PANTHER" id="PTHR11786:SF0">
    <property type="entry name" value="ARYLAMINE N-ACETYLTRANSFERASE 4-RELATED"/>
    <property type="match status" value="1"/>
</dbReference>
<dbReference type="STRING" id="1121939.L861_22360"/>
<dbReference type="InterPro" id="IPR038765">
    <property type="entry name" value="Papain-like_cys_pep_sf"/>
</dbReference>
<accession>S2KMA8</accession>
<reference evidence="3 4" key="1">
    <citation type="journal article" date="2013" name="Genome Announc.">
        <title>Draft genome sequence of the moderately halophilic gammaproteobacterium Halomonas anticariensis FP35.</title>
        <authorList>
            <person name="Tahrioui A."/>
            <person name="Quesada E."/>
            <person name="Llamas I."/>
        </authorList>
    </citation>
    <scope>NUCLEOTIDE SEQUENCE [LARGE SCALE GENOMIC DNA]</scope>
    <source>
        <strain evidence="4">DSM 16096 / CECT 5854 / LMG 22089 / FP35</strain>
    </source>
</reference>
<comment type="similarity">
    <text evidence="1 2">Belongs to the arylamine N-acetyltransferase family.</text>
</comment>
<evidence type="ECO:0008006" key="5">
    <source>
        <dbReference type="Google" id="ProtNLM"/>
    </source>
</evidence>
<dbReference type="PANTHER" id="PTHR11786">
    <property type="entry name" value="N-HYDROXYARYLAMINE O-ACETYLTRANSFERASE"/>
    <property type="match status" value="1"/>
</dbReference>
<evidence type="ECO:0000256" key="2">
    <source>
        <dbReference type="RuleBase" id="RU003452"/>
    </source>
</evidence>
<name>S2KMA8_LITA3</name>
<dbReference type="Gene3D" id="2.40.128.150">
    <property type="entry name" value="Cysteine proteinases"/>
    <property type="match status" value="1"/>
</dbReference>
<dbReference type="SUPFAM" id="SSF54001">
    <property type="entry name" value="Cysteine proteinases"/>
    <property type="match status" value="1"/>
</dbReference>
<dbReference type="Proteomes" id="UP000014463">
    <property type="component" value="Unassembled WGS sequence"/>
</dbReference>
<proteinExistence type="inferred from homology"/>
<dbReference type="Gene3D" id="3.30.2140.10">
    <property type="entry name" value="Arylamine N-acetyltransferase"/>
    <property type="match status" value="1"/>
</dbReference>
<protein>
    <recommendedName>
        <fullName evidence="5">Arylamine N-acetyltransferase</fullName>
    </recommendedName>
</protein>
<comment type="caution">
    <text evidence="3">The sequence shown here is derived from an EMBL/GenBank/DDBJ whole genome shotgun (WGS) entry which is preliminary data.</text>
</comment>
<dbReference type="PRINTS" id="PR01543">
    <property type="entry name" value="ANATRNSFRASE"/>
</dbReference>
<evidence type="ECO:0000256" key="1">
    <source>
        <dbReference type="ARBA" id="ARBA00006547"/>
    </source>
</evidence>
<dbReference type="eggNOG" id="COG2162">
    <property type="taxonomic scope" value="Bacteria"/>
</dbReference>
<evidence type="ECO:0000313" key="3">
    <source>
        <dbReference type="EMBL" id="EPC03055.1"/>
    </source>
</evidence>
<keyword evidence="4" id="KW-1185">Reference proteome</keyword>
<dbReference type="InterPro" id="IPR001447">
    <property type="entry name" value="Arylamine_N-AcTrfase"/>
</dbReference>
<dbReference type="EMBL" id="ASTJ01000022">
    <property type="protein sequence ID" value="EPC03055.1"/>
    <property type="molecule type" value="Genomic_DNA"/>
</dbReference>
<evidence type="ECO:0000313" key="4">
    <source>
        <dbReference type="Proteomes" id="UP000014463"/>
    </source>
</evidence>
<dbReference type="PATRIC" id="fig|1121939.11.peg.1477"/>